<name>A0A6F9DIQ5_9ASCI</name>
<accession>A0A6F9DIQ5</accession>
<dbReference type="PANTHER" id="PTHR19963">
    <property type="entry name" value="CCHC-TYPE DOMAIN-CONTAINING PROTEIN"/>
    <property type="match status" value="1"/>
</dbReference>
<dbReference type="GO" id="GO:0003676">
    <property type="term" value="F:nucleic acid binding"/>
    <property type="evidence" value="ECO:0007669"/>
    <property type="project" value="InterPro"/>
</dbReference>
<dbReference type="Gene3D" id="4.10.60.10">
    <property type="entry name" value="Zinc finger, CCHC-type"/>
    <property type="match status" value="1"/>
</dbReference>
<gene>
    <name evidence="5" type="primary">LOC108950802-004</name>
</gene>
<dbReference type="AlphaFoldDB" id="A0A6F9DIQ5"/>
<reference evidence="5" key="1">
    <citation type="submission" date="2020-04" db="EMBL/GenBank/DDBJ databases">
        <authorList>
            <person name="Neveu A P."/>
        </authorList>
    </citation>
    <scope>NUCLEOTIDE SEQUENCE</scope>
    <source>
        <tissue evidence="5">Whole embryo</tissue>
    </source>
</reference>
<protein>
    <submittedName>
        <fullName evidence="5">Uncharacterized protein LOC108950802</fullName>
    </submittedName>
</protein>
<feature type="coiled-coil region" evidence="2">
    <location>
        <begin position="205"/>
        <end position="232"/>
    </location>
</feature>
<feature type="region of interest" description="Disordered" evidence="3">
    <location>
        <begin position="268"/>
        <end position="291"/>
    </location>
</feature>
<keyword evidence="1" id="KW-0862">Zinc</keyword>
<dbReference type="Pfam" id="PF00098">
    <property type="entry name" value="zf-CCHC"/>
    <property type="match status" value="1"/>
</dbReference>
<keyword evidence="1" id="KW-0863">Zinc-finger</keyword>
<feature type="domain" description="CCHC-type" evidence="4">
    <location>
        <begin position="247"/>
        <end position="262"/>
    </location>
</feature>
<organism evidence="5">
    <name type="scientific">Phallusia mammillata</name>
    <dbReference type="NCBI Taxonomy" id="59560"/>
    <lineage>
        <taxon>Eukaryota</taxon>
        <taxon>Metazoa</taxon>
        <taxon>Chordata</taxon>
        <taxon>Tunicata</taxon>
        <taxon>Ascidiacea</taxon>
        <taxon>Phlebobranchia</taxon>
        <taxon>Ascidiidae</taxon>
        <taxon>Phallusia</taxon>
    </lineage>
</organism>
<sequence>MAFNFLLPPPRYEPGADLQDFIRVFESYAESIKATEEVKRHMFLSTIDDELRWIIQGKDRSVYNLDYSVIVERALKNSTGGAYLHKLRHRLITRREMPRETPREFVRAIKELGDKAYPEEKEEDIKREVMYTVLLSGLLDQNLAANISNRLNHKRDFWAAAELVLNEQSTAIVATVTTSVDDKRDFDNTVITTLNELKQGLHKNTEHLTSTVASLQAQCENLRQQVRTLALAQHRSDVRPSRPLNQRRCFNCGESGHLQRQCLGGKKTTRFPRVPTQPVDKQNRNYSSVPRATSRVVPTKAMMTSERLPDSPTV</sequence>
<keyword evidence="1" id="KW-0479">Metal-binding</keyword>
<dbReference type="EMBL" id="LR787475">
    <property type="protein sequence ID" value="CAB3263337.1"/>
    <property type="molecule type" value="mRNA"/>
</dbReference>
<evidence type="ECO:0000256" key="3">
    <source>
        <dbReference type="SAM" id="MobiDB-lite"/>
    </source>
</evidence>
<keyword evidence="2" id="KW-0175">Coiled coil</keyword>
<evidence type="ECO:0000313" key="5">
    <source>
        <dbReference type="EMBL" id="CAB3263337.1"/>
    </source>
</evidence>
<dbReference type="SUPFAM" id="SSF57756">
    <property type="entry name" value="Retrovirus zinc finger-like domains"/>
    <property type="match status" value="1"/>
</dbReference>
<dbReference type="InterPro" id="IPR036875">
    <property type="entry name" value="Znf_CCHC_sf"/>
</dbReference>
<dbReference type="SMART" id="SM00343">
    <property type="entry name" value="ZnF_C2HC"/>
    <property type="match status" value="1"/>
</dbReference>
<dbReference type="GO" id="GO:0008270">
    <property type="term" value="F:zinc ion binding"/>
    <property type="evidence" value="ECO:0007669"/>
    <property type="project" value="UniProtKB-KW"/>
</dbReference>
<dbReference type="InterPro" id="IPR001878">
    <property type="entry name" value="Znf_CCHC"/>
</dbReference>
<proteinExistence type="evidence at transcript level"/>
<dbReference type="PROSITE" id="PS50158">
    <property type="entry name" value="ZF_CCHC"/>
    <property type="match status" value="1"/>
</dbReference>
<evidence type="ECO:0000259" key="4">
    <source>
        <dbReference type="PROSITE" id="PS50158"/>
    </source>
</evidence>
<dbReference type="PANTHER" id="PTHR19963:SF30">
    <property type="entry name" value="ENDONUCLEASE_EXONUCLEASE_PHOSPHATASE DOMAIN-CONTAINING PROTEIN"/>
    <property type="match status" value="1"/>
</dbReference>
<evidence type="ECO:0000256" key="2">
    <source>
        <dbReference type="SAM" id="Coils"/>
    </source>
</evidence>
<evidence type="ECO:0000256" key="1">
    <source>
        <dbReference type="PROSITE-ProRule" id="PRU00047"/>
    </source>
</evidence>